<dbReference type="HOGENOM" id="CLU_1162955_0_0_1"/>
<proteinExistence type="predicted"/>
<sequence>MPLIVDLPTAARLELGTSTSPACQRRWEEGIDVSLARLRIPRGQPGFDAYPFLAGVPSPLHPLNSTVLLVHIGKTGGSTVATTLHKAGIRNDAVHVHPVPRSLFRATPHIVVSIRDPVARFLSAFNWGVRLRQGWAMNFSECYDAEKFAVEFAYHRLNPALPPASRGCGRLQQAVQEWTKPAGWMDAQRYGHIRWDGCFYLGGCVADYAPISRRLFADGLKNIRTKKRRREEPAEDAVT</sequence>
<dbReference type="SUPFAM" id="SSF52540">
    <property type="entry name" value="P-loop containing nucleoside triphosphate hydrolases"/>
    <property type="match status" value="1"/>
</dbReference>
<keyword evidence="2" id="KW-1185">Reference proteome</keyword>
<reference evidence="2" key="1">
    <citation type="journal article" date="2013" name="Nature">
        <title>Pan genome of the phytoplankton Emiliania underpins its global distribution.</title>
        <authorList>
            <person name="Read B.A."/>
            <person name="Kegel J."/>
            <person name="Klute M.J."/>
            <person name="Kuo A."/>
            <person name="Lefebvre S.C."/>
            <person name="Maumus F."/>
            <person name="Mayer C."/>
            <person name="Miller J."/>
            <person name="Monier A."/>
            <person name="Salamov A."/>
            <person name="Young J."/>
            <person name="Aguilar M."/>
            <person name="Claverie J.M."/>
            <person name="Frickenhaus S."/>
            <person name="Gonzalez K."/>
            <person name="Herman E.K."/>
            <person name="Lin Y.C."/>
            <person name="Napier J."/>
            <person name="Ogata H."/>
            <person name="Sarno A.F."/>
            <person name="Shmutz J."/>
            <person name="Schroeder D."/>
            <person name="de Vargas C."/>
            <person name="Verret F."/>
            <person name="von Dassow P."/>
            <person name="Valentin K."/>
            <person name="Van de Peer Y."/>
            <person name="Wheeler G."/>
            <person name="Dacks J.B."/>
            <person name="Delwiche C.F."/>
            <person name="Dyhrman S.T."/>
            <person name="Glockner G."/>
            <person name="John U."/>
            <person name="Richards T."/>
            <person name="Worden A.Z."/>
            <person name="Zhang X."/>
            <person name="Grigoriev I.V."/>
            <person name="Allen A.E."/>
            <person name="Bidle K."/>
            <person name="Borodovsky M."/>
            <person name="Bowler C."/>
            <person name="Brownlee C."/>
            <person name="Cock J.M."/>
            <person name="Elias M."/>
            <person name="Gladyshev V.N."/>
            <person name="Groth M."/>
            <person name="Guda C."/>
            <person name="Hadaegh A."/>
            <person name="Iglesias-Rodriguez M.D."/>
            <person name="Jenkins J."/>
            <person name="Jones B.M."/>
            <person name="Lawson T."/>
            <person name="Leese F."/>
            <person name="Lindquist E."/>
            <person name="Lobanov A."/>
            <person name="Lomsadze A."/>
            <person name="Malik S.B."/>
            <person name="Marsh M.E."/>
            <person name="Mackinder L."/>
            <person name="Mock T."/>
            <person name="Mueller-Roeber B."/>
            <person name="Pagarete A."/>
            <person name="Parker M."/>
            <person name="Probert I."/>
            <person name="Quesneville H."/>
            <person name="Raines C."/>
            <person name="Rensing S.A."/>
            <person name="Riano-Pachon D.M."/>
            <person name="Richier S."/>
            <person name="Rokitta S."/>
            <person name="Shiraiwa Y."/>
            <person name="Soanes D.M."/>
            <person name="van der Giezen M."/>
            <person name="Wahlund T.M."/>
            <person name="Williams B."/>
            <person name="Wilson W."/>
            <person name="Wolfe G."/>
            <person name="Wurch L.L."/>
        </authorList>
    </citation>
    <scope>NUCLEOTIDE SEQUENCE</scope>
</reference>
<dbReference type="Proteomes" id="UP000013827">
    <property type="component" value="Unassembled WGS sequence"/>
</dbReference>
<dbReference type="AlphaFoldDB" id="A0A0D3IT86"/>
<dbReference type="KEGG" id="ehx:EMIHUDRAFT_196826"/>
<dbReference type="EnsemblProtists" id="EOD14471">
    <property type="protein sequence ID" value="EOD14471"/>
    <property type="gene ID" value="EMIHUDRAFT_196826"/>
</dbReference>
<evidence type="ECO:0000313" key="2">
    <source>
        <dbReference type="Proteomes" id="UP000013827"/>
    </source>
</evidence>
<dbReference type="Gene3D" id="3.40.50.300">
    <property type="entry name" value="P-loop containing nucleotide triphosphate hydrolases"/>
    <property type="match status" value="1"/>
</dbReference>
<accession>A0A0D3IT86</accession>
<protein>
    <recommendedName>
        <fullName evidence="3">Sulfotransferase domain-containing protein</fullName>
    </recommendedName>
</protein>
<dbReference type="RefSeq" id="XP_005766900.1">
    <property type="nucleotide sequence ID" value="XM_005766843.1"/>
</dbReference>
<evidence type="ECO:0000313" key="1">
    <source>
        <dbReference type="EnsemblProtists" id="EOD14471"/>
    </source>
</evidence>
<organism evidence="1 2">
    <name type="scientific">Emiliania huxleyi (strain CCMP1516)</name>
    <dbReference type="NCBI Taxonomy" id="280463"/>
    <lineage>
        <taxon>Eukaryota</taxon>
        <taxon>Haptista</taxon>
        <taxon>Haptophyta</taxon>
        <taxon>Prymnesiophyceae</taxon>
        <taxon>Isochrysidales</taxon>
        <taxon>Noelaerhabdaceae</taxon>
        <taxon>Emiliania</taxon>
    </lineage>
</organism>
<dbReference type="InterPro" id="IPR027417">
    <property type="entry name" value="P-loop_NTPase"/>
</dbReference>
<reference evidence="1" key="2">
    <citation type="submission" date="2024-10" db="UniProtKB">
        <authorList>
            <consortium name="EnsemblProtists"/>
        </authorList>
    </citation>
    <scope>IDENTIFICATION</scope>
</reference>
<dbReference type="PaxDb" id="2903-EOD14471"/>
<dbReference type="GeneID" id="17260770"/>
<name>A0A0D3IT86_EMIH1</name>
<evidence type="ECO:0008006" key="3">
    <source>
        <dbReference type="Google" id="ProtNLM"/>
    </source>
</evidence>